<feature type="region of interest" description="Disordered" evidence="4">
    <location>
        <begin position="349"/>
        <end position="386"/>
    </location>
</feature>
<dbReference type="InterPro" id="IPR013083">
    <property type="entry name" value="Znf_RING/FYVE/PHD"/>
</dbReference>
<feature type="domain" description="C2H2-type" evidence="5">
    <location>
        <begin position="396"/>
        <end position="416"/>
    </location>
</feature>
<proteinExistence type="inferred from homology"/>
<dbReference type="PROSITE" id="PS00028">
    <property type="entry name" value="ZINC_FINGER_C2H2_1"/>
    <property type="match status" value="1"/>
</dbReference>
<dbReference type="InterPro" id="IPR013087">
    <property type="entry name" value="Znf_C2H2_type"/>
</dbReference>
<dbReference type="Pfam" id="PF01557">
    <property type="entry name" value="FAA_hydrolase"/>
    <property type="match status" value="1"/>
</dbReference>
<feature type="region of interest" description="Disordered" evidence="4">
    <location>
        <begin position="1"/>
        <end position="91"/>
    </location>
</feature>
<dbReference type="GeneID" id="54584833"/>
<dbReference type="FunFam" id="3.90.850.10:FF:000002">
    <property type="entry name" value="2-hydroxyhepta-2,4-diene-1,7-dioate isomerase"/>
    <property type="match status" value="1"/>
</dbReference>
<dbReference type="GO" id="GO:0050163">
    <property type="term" value="F:oxaloacetate tautomerase activity"/>
    <property type="evidence" value="ECO:0007669"/>
    <property type="project" value="UniProtKB-ARBA"/>
</dbReference>
<sequence length="729" mass="81009">MVDSDYEYEGDDASDDEYIGSKSSSSTRAQASGKRKTQERTKERKQQAWARRGSTPIEDFEYTAPDFEEIEDESRLEKSVQEREEERKRKRLRKDTKPFQRGIIRHVVLVLDLSESMLDKDMRPSRYHTMIKYTQEYVREFFEQNPISQMSVLGMHDGLCIRSTERAGAGESDALSYPESWNARSHHCLRLPALSRSWRYSSDDSSLRDESEYVVATDQELLRELLLATTTPPVVRATKSAATAPPESAAALMMMGFPSRVVEDTPTMCACHGILTTGGYTCSRCNAKVCSLPVTCPSCQLTLLLSTHLARSYHHLFPLRNWAEVSWKRAREKGSKECVGCLTAFPEPPSLEELDGQGGRGGRTNGEKVDGAVGQRQINQGEDEEQKASESARYECRVCESHFCIDCDMFCHIVLHNCPGCLSQLNPAPDVQGNGDFRSARFSSATRLRMAAFERLIRFQAEDGRTYFGDLGKETPTREMEGRKVAVLEGDIESGFKKTGSEATVSKLLCPLPRTNIVMCVGLNYRQHAEECNLQIPSNPTIFTKPPDALAGPLDAIPIHKDCQSQLDYEGEFTVIIGRDCKNATVDNALSYVLGYTVGNDVSARNFQIPASVSGGQFGYAKSFDKFAPIGPCIVAKEVLGDPQKLRYWTKVNGVKRQETGTDDMIFTVAQIVAHLSRGTTLRAGTAIMTGTPSGVGLFMEPKGFVGDGDEVEIYVEGIGSLINKMKFE</sequence>
<dbReference type="GO" id="GO:0006351">
    <property type="term" value="P:DNA-templated transcription"/>
    <property type="evidence" value="ECO:0007669"/>
    <property type="project" value="InterPro"/>
</dbReference>
<dbReference type="GO" id="GO:0008270">
    <property type="term" value="F:zinc ion binding"/>
    <property type="evidence" value="ECO:0007669"/>
    <property type="project" value="InterPro"/>
</dbReference>
<dbReference type="InterPro" id="IPR046349">
    <property type="entry name" value="C1-like_sf"/>
</dbReference>
<dbReference type="PANTHER" id="PTHR11820:SF7">
    <property type="entry name" value="ACYLPYRUVASE FAHD1, MITOCHONDRIAL"/>
    <property type="match status" value="1"/>
</dbReference>
<dbReference type="GO" id="GO:0006289">
    <property type="term" value="P:nucleotide-excision repair"/>
    <property type="evidence" value="ECO:0007669"/>
    <property type="project" value="InterPro"/>
</dbReference>
<dbReference type="AlphaFoldDB" id="A0A6A6IM54"/>
<evidence type="ECO:0000259" key="5">
    <source>
        <dbReference type="PROSITE" id="PS00028"/>
    </source>
</evidence>
<dbReference type="InterPro" id="IPR012170">
    <property type="entry name" value="TFIIH_SSL1/p44"/>
</dbReference>
<dbReference type="OrthoDB" id="284275at2759"/>
<protein>
    <recommendedName>
        <fullName evidence="5">C2H2-type domain-containing protein</fullName>
    </recommendedName>
</protein>
<dbReference type="GO" id="GO:0006107">
    <property type="term" value="P:oxaloacetate metabolic process"/>
    <property type="evidence" value="ECO:0007669"/>
    <property type="project" value="UniProtKB-ARBA"/>
</dbReference>
<dbReference type="Gene3D" id="3.40.50.410">
    <property type="entry name" value="von Willebrand factor, type A domain"/>
    <property type="match status" value="1"/>
</dbReference>
<dbReference type="Pfam" id="PF07975">
    <property type="entry name" value="C1_4"/>
    <property type="match status" value="1"/>
</dbReference>
<dbReference type="Gene3D" id="3.30.40.10">
    <property type="entry name" value="Zinc/RING finger domain, C3HC4 (zinc finger)"/>
    <property type="match status" value="1"/>
</dbReference>
<feature type="compositionally biased region" description="Acidic residues" evidence="4">
    <location>
        <begin position="1"/>
        <end position="18"/>
    </location>
</feature>
<dbReference type="Pfam" id="PF04056">
    <property type="entry name" value="Ssl1"/>
    <property type="match status" value="1"/>
</dbReference>
<dbReference type="RefSeq" id="XP_033685634.1">
    <property type="nucleotide sequence ID" value="XM_033831503.1"/>
</dbReference>
<dbReference type="GO" id="GO:0018773">
    <property type="term" value="F:acetylpyruvate hydrolase activity"/>
    <property type="evidence" value="ECO:0007669"/>
    <property type="project" value="TreeGrafter"/>
</dbReference>
<dbReference type="InterPro" id="IPR036663">
    <property type="entry name" value="Fumarylacetoacetase_C_sf"/>
</dbReference>
<feature type="compositionally biased region" description="Acidic residues" evidence="4">
    <location>
        <begin position="58"/>
        <end position="72"/>
    </location>
</feature>
<evidence type="ECO:0000313" key="7">
    <source>
        <dbReference type="Proteomes" id="UP000800094"/>
    </source>
</evidence>
<evidence type="ECO:0000256" key="2">
    <source>
        <dbReference type="ARBA" id="ARBA00022723"/>
    </source>
</evidence>
<name>A0A6A6IM54_9PLEO</name>
<organism evidence="6 7">
    <name type="scientific">Trematosphaeria pertusa</name>
    <dbReference type="NCBI Taxonomy" id="390896"/>
    <lineage>
        <taxon>Eukaryota</taxon>
        <taxon>Fungi</taxon>
        <taxon>Dikarya</taxon>
        <taxon>Ascomycota</taxon>
        <taxon>Pezizomycotina</taxon>
        <taxon>Dothideomycetes</taxon>
        <taxon>Pleosporomycetidae</taxon>
        <taxon>Pleosporales</taxon>
        <taxon>Massarineae</taxon>
        <taxon>Trematosphaeriaceae</taxon>
        <taxon>Trematosphaeria</taxon>
    </lineage>
</organism>
<evidence type="ECO:0000256" key="3">
    <source>
        <dbReference type="ARBA" id="ARBA00022833"/>
    </source>
</evidence>
<reference evidence="6" key="1">
    <citation type="journal article" date="2020" name="Stud. Mycol.">
        <title>101 Dothideomycetes genomes: a test case for predicting lifestyles and emergence of pathogens.</title>
        <authorList>
            <person name="Haridas S."/>
            <person name="Albert R."/>
            <person name="Binder M."/>
            <person name="Bloem J."/>
            <person name="Labutti K."/>
            <person name="Salamov A."/>
            <person name="Andreopoulos B."/>
            <person name="Baker S."/>
            <person name="Barry K."/>
            <person name="Bills G."/>
            <person name="Bluhm B."/>
            <person name="Cannon C."/>
            <person name="Castanera R."/>
            <person name="Culley D."/>
            <person name="Daum C."/>
            <person name="Ezra D."/>
            <person name="Gonzalez J."/>
            <person name="Henrissat B."/>
            <person name="Kuo A."/>
            <person name="Liang C."/>
            <person name="Lipzen A."/>
            <person name="Lutzoni F."/>
            <person name="Magnuson J."/>
            <person name="Mondo S."/>
            <person name="Nolan M."/>
            <person name="Ohm R."/>
            <person name="Pangilinan J."/>
            <person name="Park H.-J."/>
            <person name="Ramirez L."/>
            <person name="Alfaro M."/>
            <person name="Sun H."/>
            <person name="Tritt A."/>
            <person name="Yoshinaga Y."/>
            <person name="Zwiers L.-H."/>
            <person name="Turgeon B."/>
            <person name="Goodwin S."/>
            <person name="Spatafora J."/>
            <person name="Crous P."/>
            <person name="Grigoriev I."/>
        </authorList>
    </citation>
    <scope>NUCLEOTIDE SEQUENCE</scope>
    <source>
        <strain evidence="6">CBS 122368</strain>
    </source>
</reference>
<comment type="similarity">
    <text evidence="1">Belongs to the FAH family.</text>
</comment>
<dbReference type="Proteomes" id="UP000800094">
    <property type="component" value="Unassembled WGS sequence"/>
</dbReference>
<feature type="compositionally biased region" description="Basic and acidic residues" evidence="4">
    <location>
        <begin position="36"/>
        <end position="46"/>
    </location>
</feature>
<dbReference type="GO" id="GO:0000439">
    <property type="term" value="C:transcription factor TFIIH core complex"/>
    <property type="evidence" value="ECO:0007669"/>
    <property type="project" value="InterPro"/>
</dbReference>
<dbReference type="NCBIfam" id="TIGR00622">
    <property type="entry name" value="ssl1"/>
    <property type="match status" value="1"/>
</dbReference>
<keyword evidence="2" id="KW-0479">Metal-binding</keyword>
<gene>
    <name evidence="6" type="ORF">BU26DRAFT_539352</name>
</gene>
<evidence type="ECO:0000256" key="1">
    <source>
        <dbReference type="ARBA" id="ARBA00010211"/>
    </source>
</evidence>
<dbReference type="SMART" id="SM01047">
    <property type="entry name" value="C1_4"/>
    <property type="match status" value="1"/>
</dbReference>
<evidence type="ECO:0000256" key="4">
    <source>
        <dbReference type="SAM" id="MobiDB-lite"/>
    </source>
</evidence>
<accession>A0A6A6IM54</accession>
<keyword evidence="7" id="KW-1185">Reference proteome</keyword>
<feature type="compositionally biased region" description="Basic and acidic residues" evidence="4">
    <location>
        <begin position="73"/>
        <end position="87"/>
    </location>
</feature>
<keyword evidence="3" id="KW-0862">Zinc</keyword>
<dbReference type="PANTHER" id="PTHR11820">
    <property type="entry name" value="ACYLPYRUVASE"/>
    <property type="match status" value="1"/>
</dbReference>
<dbReference type="EMBL" id="ML987193">
    <property type="protein sequence ID" value="KAF2250630.1"/>
    <property type="molecule type" value="Genomic_DNA"/>
</dbReference>
<dbReference type="InterPro" id="IPR036465">
    <property type="entry name" value="vWFA_dom_sf"/>
</dbReference>
<dbReference type="InterPro" id="IPR011234">
    <property type="entry name" value="Fumarylacetoacetase-like_C"/>
</dbReference>
<dbReference type="InterPro" id="IPR007198">
    <property type="entry name" value="Ssl1-like"/>
</dbReference>
<dbReference type="Gene3D" id="3.90.850.10">
    <property type="entry name" value="Fumarylacetoacetase-like, C-terminal domain"/>
    <property type="match status" value="1"/>
</dbReference>
<dbReference type="SUPFAM" id="SSF56529">
    <property type="entry name" value="FAH"/>
    <property type="match status" value="1"/>
</dbReference>
<evidence type="ECO:0000313" key="6">
    <source>
        <dbReference type="EMBL" id="KAF2250630.1"/>
    </source>
</evidence>
<dbReference type="SUPFAM" id="SSF57889">
    <property type="entry name" value="Cysteine-rich domain"/>
    <property type="match status" value="1"/>
</dbReference>
<dbReference type="InterPro" id="IPR004595">
    <property type="entry name" value="TFIIH_C1-like_dom"/>
</dbReference>